<dbReference type="InterPro" id="IPR000551">
    <property type="entry name" value="MerR-type_HTH_dom"/>
</dbReference>
<evidence type="ECO:0000259" key="5">
    <source>
        <dbReference type="PROSITE" id="PS50937"/>
    </source>
</evidence>
<feature type="domain" description="HTH merR-type" evidence="5">
    <location>
        <begin position="4"/>
        <end position="73"/>
    </location>
</feature>
<dbReference type="PANTHER" id="PTHR30204:SF94">
    <property type="entry name" value="HEAVY METAL-DEPENDENT TRANSCRIPTIONAL REGULATOR HI_0293-RELATED"/>
    <property type="match status" value="1"/>
</dbReference>
<dbReference type="GO" id="GO:0003700">
    <property type="term" value="F:DNA-binding transcription factor activity"/>
    <property type="evidence" value="ECO:0007669"/>
    <property type="project" value="InterPro"/>
</dbReference>
<dbReference type="Pfam" id="PF09278">
    <property type="entry name" value="MerR-DNA-bind"/>
    <property type="match status" value="1"/>
</dbReference>
<evidence type="ECO:0000256" key="2">
    <source>
        <dbReference type="ARBA" id="ARBA00023125"/>
    </source>
</evidence>
<dbReference type="EMBL" id="JACWUN010000003">
    <property type="protein sequence ID" value="MBD1399657.1"/>
    <property type="molecule type" value="Genomic_DNA"/>
</dbReference>
<keyword evidence="1" id="KW-0805">Transcription regulation</keyword>
<evidence type="ECO:0000313" key="6">
    <source>
        <dbReference type="EMBL" id="MBD1399657.1"/>
    </source>
</evidence>
<dbReference type="PROSITE" id="PS50937">
    <property type="entry name" value="HTH_MERR_2"/>
    <property type="match status" value="1"/>
</dbReference>
<evidence type="ECO:0000256" key="4">
    <source>
        <dbReference type="SAM" id="Coils"/>
    </source>
</evidence>
<dbReference type="InterPro" id="IPR047057">
    <property type="entry name" value="MerR_fam"/>
</dbReference>
<dbReference type="Pfam" id="PF00376">
    <property type="entry name" value="MerR"/>
    <property type="match status" value="1"/>
</dbReference>
<dbReference type="SUPFAM" id="SSF46955">
    <property type="entry name" value="Putative DNA-binding domain"/>
    <property type="match status" value="1"/>
</dbReference>
<dbReference type="Gene3D" id="1.10.1660.10">
    <property type="match status" value="1"/>
</dbReference>
<keyword evidence="4" id="KW-0175">Coiled coil</keyword>
<dbReference type="GO" id="GO:0003677">
    <property type="term" value="F:DNA binding"/>
    <property type="evidence" value="ECO:0007669"/>
    <property type="project" value="UniProtKB-KW"/>
</dbReference>
<proteinExistence type="predicted"/>
<dbReference type="PROSITE" id="PS00552">
    <property type="entry name" value="HTH_MERR_1"/>
    <property type="match status" value="1"/>
</dbReference>
<comment type="caution">
    <text evidence="6">The sequence shown here is derived from an EMBL/GenBank/DDBJ whole genome shotgun (WGS) entry which is preliminary data.</text>
</comment>
<feature type="coiled-coil region" evidence="4">
    <location>
        <begin position="85"/>
        <end position="112"/>
    </location>
</feature>
<dbReference type="InterPro" id="IPR009061">
    <property type="entry name" value="DNA-bd_dom_put_sf"/>
</dbReference>
<dbReference type="Proteomes" id="UP000632828">
    <property type="component" value="Unassembled WGS sequence"/>
</dbReference>
<protein>
    <submittedName>
        <fullName evidence="6">Heavy metal-responsive transcriptional regulator</fullName>
    </submittedName>
</protein>
<organism evidence="6 7">
    <name type="scientific">Pelovirga terrestris</name>
    <dbReference type="NCBI Taxonomy" id="2771352"/>
    <lineage>
        <taxon>Bacteria</taxon>
        <taxon>Pseudomonadati</taxon>
        <taxon>Thermodesulfobacteriota</taxon>
        <taxon>Desulfuromonadia</taxon>
        <taxon>Geobacterales</taxon>
        <taxon>Geobacteraceae</taxon>
        <taxon>Pelovirga</taxon>
    </lineage>
</organism>
<evidence type="ECO:0000313" key="7">
    <source>
        <dbReference type="Proteomes" id="UP000632828"/>
    </source>
</evidence>
<keyword evidence="2" id="KW-0238">DNA-binding</keyword>
<reference evidence="6" key="1">
    <citation type="submission" date="2020-09" db="EMBL/GenBank/DDBJ databases">
        <title>Pelobacter alkaliphilus sp. nov., a novel anaerobic arsenate-reducing bacterium from terrestrial mud volcano.</title>
        <authorList>
            <person name="Khomyakova M.A."/>
            <person name="Merkel A.Y."/>
            <person name="Slobodkin A.I."/>
        </authorList>
    </citation>
    <scope>NUCLEOTIDE SEQUENCE</scope>
    <source>
        <strain evidence="6">M08fum</strain>
    </source>
</reference>
<evidence type="ECO:0000256" key="1">
    <source>
        <dbReference type="ARBA" id="ARBA00023015"/>
    </source>
</evidence>
<keyword evidence="7" id="KW-1185">Reference proteome</keyword>
<dbReference type="RefSeq" id="WP_191153936.1">
    <property type="nucleotide sequence ID" value="NZ_JACWUN010000003.1"/>
</dbReference>
<accession>A0A8J6QWY7</accession>
<gene>
    <name evidence="6" type="ORF">ICT70_03135</name>
</gene>
<name>A0A8J6QWY7_9BACT</name>
<dbReference type="InterPro" id="IPR015358">
    <property type="entry name" value="Tscrpt_reg_MerR_DNA-bd"/>
</dbReference>
<dbReference type="AlphaFoldDB" id="A0A8J6QWY7"/>
<dbReference type="SMART" id="SM00422">
    <property type="entry name" value="HTH_MERR"/>
    <property type="match status" value="1"/>
</dbReference>
<dbReference type="CDD" id="cd04770">
    <property type="entry name" value="HTH_HMRTR"/>
    <property type="match status" value="1"/>
</dbReference>
<dbReference type="PRINTS" id="PR00040">
    <property type="entry name" value="HTHMERR"/>
</dbReference>
<dbReference type="PANTHER" id="PTHR30204">
    <property type="entry name" value="REDOX-CYCLING DRUG-SENSING TRANSCRIPTIONAL ACTIVATOR SOXR"/>
    <property type="match status" value="1"/>
</dbReference>
<keyword evidence="3" id="KW-0804">Transcription</keyword>
<sequence>MPHSLTIGKLSKQAGISIDSIRFYERQGLLAKPARTESNYRLYPLEAASRLRFIKKAQKLGFSLGEIQDLLDLSHDPSASKADVKKKAQGKIADIKSKIQDLSRMLKALEQLDESCDGHGSVVGCPILIALAEDDGQECHH</sequence>
<evidence type="ECO:0000256" key="3">
    <source>
        <dbReference type="ARBA" id="ARBA00023163"/>
    </source>
</evidence>